<sequence>MRLGAVDVGTNSCRLLIAEKQGEKLVPLYRGILTTRLGENLLQTGEIGEKAIERTSKALAEFKKILQEYGVLNYRAVATSALREAANQRQVVEAILSTCGIEIEVISGEEEAYLSYLGVKKGLGLKESPLVVDLGGGSTEFILGRSFMLSLPLGAVRATEGNMDFAMMKEVLTPLIEAKIDFSPYSLVMVGGTATTLVAIKLKLTAYDPGLVHGQVLHYEEIADIYKLLSSLSLEERKKLPGLQPERADIIPKGVQAVLAVMEVLKKDQIIVSEADLMEGMLWEMLGSR</sequence>
<evidence type="ECO:0000259" key="2">
    <source>
        <dbReference type="Pfam" id="PF02541"/>
    </source>
</evidence>
<protein>
    <submittedName>
        <fullName evidence="3">Exopolyphosphatase / guanosine-5'-triphosphate,3'-diphosphate pyrophosphatase</fullName>
    </submittedName>
</protein>
<dbReference type="InterPro" id="IPR043129">
    <property type="entry name" value="ATPase_NBD"/>
</dbReference>
<feature type="domain" description="Ppx/GppA phosphatase N-terminal" evidence="2">
    <location>
        <begin position="17"/>
        <end position="287"/>
    </location>
</feature>
<evidence type="ECO:0000313" key="4">
    <source>
        <dbReference type="Proteomes" id="UP000242329"/>
    </source>
</evidence>
<dbReference type="STRING" id="1123382.SAMN02745221_00220"/>
<dbReference type="EMBL" id="FQWY01000003">
    <property type="protein sequence ID" value="SHG43811.1"/>
    <property type="molecule type" value="Genomic_DNA"/>
</dbReference>
<evidence type="ECO:0000313" key="3">
    <source>
        <dbReference type="EMBL" id="SHG43811.1"/>
    </source>
</evidence>
<reference evidence="4" key="1">
    <citation type="submission" date="2016-11" db="EMBL/GenBank/DDBJ databases">
        <authorList>
            <person name="Varghese N."/>
            <person name="Submissions S."/>
        </authorList>
    </citation>
    <scope>NUCLEOTIDE SEQUENCE [LARGE SCALE GENOMIC DNA]</scope>
    <source>
        <strain evidence="4">DSM 11003</strain>
    </source>
</reference>
<proteinExistence type="inferred from homology"/>
<dbReference type="AlphaFoldDB" id="A0A1M5JTD4"/>
<evidence type="ECO:0000256" key="1">
    <source>
        <dbReference type="ARBA" id="ARBA00007125"/>
    </source>
</evidence>
<dbReference type="Gene3D" id="3.30.420.150">
    <property type="entry name" value="Exopolyphosphatase. Domain 2"/>
    <property type="match status" value="1"/>
</dbReference>
<dbReference type="CDD" id="cd24054">
    <property type="entry name" value="ASKHA_NBD_AaPPX-GppA_MtPPX2-like"/>
    <property type="match status" value="1"/>
</dbReference>
<dbReference type="RefSeq" id="WP_073089080.1">
    <property type="nucleotide sequence ID" value="NZ_FQWY01000003.1"/>
</dbReference>
<dbReference type="Proteomes" id="UP000242329">
    <property type="component" value="Unassembled WGS sequence"/>
</dbReference>
<dbReference type="PANTHER" id="PTHR30005:SF0">
    <property type="entry name" value="RETROGRADE REGULATION PROTEIN 2"/>
    <property type="match status" value="1"/>
</dbReference>
<accession>A0A1M5JTD4</accession>
<dbReference type="GO" id="GO:0016462">
    <property type="term" value="F:pyrophosphatase activity"/>
    <property type="evidence" value="ECO:0007669"/>
    <property type="project" value="TreeGrafter"/>
</dbReference>
<gene>
    <name evidence="3" type="ORF">SAMN02745221_00220</name>
</gene>
<dbReference type="Gene3D" id="3.30.420.40">
    <property type="match status" value="1"/>
</dbReference>
<comment type="similarity">
    <text evidence="1">Belongs to the GppA/Ppx family.</text>
</comment>
<dbReference type="SUPFAM" id="SSF53067">
    <property type="entry name" value="Actin-like ATPase domain"/>
    <property type="match status" value="2"/>
</dbReference>
<dbReference type="OrthoDB" id="9807195at2"/>
<dbReference type="InterPro" id="IPR050273">
    <property type="entry name" value="GppA/Ppx_hydrolase"/>
</dbReference>
<name>A0A1M5JTD4_9FIRM</name>
<dbReference type="Pfam" id="PF02541">
    <property type="entry name" value="Ppx-GppA"/>
    <property type="match status" value="1"/>
</dbReference>
<dbReference type="InterPro" id="IPR003695">
    <property type="entry name" value="Ppx_GppA_N"/>
</dbReference>
<dbReference type="PANTHER" id="PTHR30005">
    <property type="entry name" value="EXOPOLYPHOSPHATASE"/>
    <property type="match status" value="1"/>
</dbReference>
<organism evidence="3 4">
    <name type="scientific">Thermosyntropha lipolytica DSM 11003</name>
    <dbReference type="NCBI Taxonomy" id="1123382"/>
    <lineage>
        <taxon>Bacteria</taxon>
        <taxon>Bacillati</taxon>
        <taxon>Bacillota</taxon>
        <taxon>Clostridia</taxon>
        <taxon>Eubacteriales</taxon>
        <taxon>Syntrophomonadaceae</taxon>
        <taxon>Thermosyntropha</taxon>
    </lineage>
</organism>
<keyword evidence="4" id="KW-1185">Reference proteome</keyword>